<comment type="catalytic activity">
    <reaction evidence="5 6">
        <text>5-amino-1-(5-phospho-beta-D-ribosyl)imidazole + hydrogencarbonate + ATP = 5-carboxyamino-1-(5-phospho-D-ribosyl)imidazole + ADP + phosphate + 2 H(+)</text>
        <dbReference type="Rhea" id="RHEA:19317"/>
        <dbReference type="ChEBI" id="CHEBI:15378"/>
        <dbReference type="ChEBI" id="CHEBI:17544"/>
        <dbReference type="ChEBI" id="CHEBI:30616"/>
        <dbReference type="ChEBI" id="CHEBI:43474"/>
        <dbReference type="ChEBI" id="CHEBI:58730"/>
        <dbReference type="ChEBI" id="CHEBI:137981"/>
        <dbReference type="ChEBI" id="CHEBI:456216"/>
        <dbReference type="EC" id="6.3.4.18"/>
    </reaction>
</comment>
<dbReference type="Gene3D" id="3.30.1490.20">
    <property type="entry name" value="ATP-grasp fold, A domain"/>
    <property type="match status" value="1"/>
</dbReference>
<dbReference type="SUPFAM" id="SSF51246">
    <property type="entry name" value="Rudiment single hybrid motif"/>
    <property type="match status" value="1"/>
</dbReference>
<keyword evidence="3 5" id="KW-0658">Purine biosynthesis</keyword>
<dbReference type="PANTHER" id="PTHR11609:SF5">
    <property type="entry name" value="PHOSPHORIBOSYLAMINOIMIDAZOLE CARBOXYLASE"/>
    <property type="match status" value="1"/>
</dbReference>
<dbReference type="GO" id="GO:0005829">
    <property type="term" value="C:cytosol"/>
    <property type="evidence" value="ECO:0007669"/>
    <property type="project" value="TreeGrafter"/>
</dbReference>
<sequence length="372" mass="40228">MKFGILGAGQLAQMMAIAGREDQSSFSFLSDDAGSCSAPYGDLIVASYDDLEAQNKLASWADVVTYEFENVSGEAVKNIEAQVPVHPSSSALAVSSDRLLEKTLFNSQNVGTADFRAVSSFEELSEAFKQLARPCILKTRSEGYDGKGQAVIRAEEDLGTAWESVGKVACILEAMVPFDREISVIAARSVSGEIAYYPISENSHREGILRLSVALQDDPMQAKAEAMVTRLMEELDYVGVIALELFQVGDELLANEFAPRVHNTGHWTIEGAETSQFKNHLLAIADKKLGSTAVNSDVAMVNLIGSVPEAELMQAVPEAALHAYGKSDRANRKVGHVTLVRASDQTVADFKNDVAELLLIVGETKLAQKLRN</sequence>
<keyword evidence="1 5" id="KW-0436">Ligase</keyword>
<feature type="binding site" evidence="5">
    <location>
        <begin position="255"/>
        <end position="256"/>
    </location>
    <ligand>
        <name>ATP</name>
        <dbReference type="ChEBI" id="CHEBI:30616"/>
    </ligand>
</feature>
<dbReference type="InterPro" id="IPR040686">
    <property type="entry name" value="PurK_C"/>
</dbReference>
<feature type="binding site" evidence="5">
    <location>
        <position position="98"/>
    </location>
    <ligand>
        <name>ATP</name>
        <dbReference type="ChEBI" id="CHEBI:30616"/>
    </ligand>
</feature>
<evidence type="ECO:0000256" key="2">
    <source>
        <dbReference type="ARBA" id="ARBA00022741"/>
    </source>
</evidence>
<reference evidence="8 9" key="1">
    <citation type="submission" date="2018-10" db="EMBL/GenBank/DDBJ databases">
        <title>Genomic Encyclopedia of Type Strains, Phase IV (KMG-IV): sequencing the most valuable type-strain genomes for metagenomic binning, comparative biology and taxonomic classification.</title>
        <authorList>
            <person name="Goeker M."/>
        </authorList>
    </citation>
    <scope>NUCLEOTIDE SEQUENCE [LARGE SCALE GENOMIC DNA]</scope>
    <source>
        <strain evidence="8 9">DSM 25080</strain>
    </source>
</reference>
<feature type="binding site" evidence="5">
    <location>
        <position position="204"/>
    </location>
    <ligand>
        <name>ATP</name>
        <dbReference type="ChEBI" id="CHEBI:30616"/>
    </ligand>
</feature>
<evidence type="ECO:0000256" key="6">
    <source>
        <dbReference type="RuleBase" id="RU361200"/>
    </source>
</evidence>
<evidence type="ECO:0000256" key="1">
    <source>
        <dbReference type="ARBA" id="ARBA00022598"/>
    </source>
</evidence>
<dbReference type="Pfam" id="PF17769">
    <property type="entry name" value="PurK_C"/>
    <property type="match status" value="1"/>
</dbReference>
<dbReference type="SUPFAM" id="SSF52440">
    <property type="entry name" value="PreATP-grasp domain"/>
    <property type="match status" value="1"/>
</dbReference>
<accession>A0A3M0A7Z4</accession>
<proteinExistence type="inferred from homology"/>
<dbReference type="GO" id="GO:0005524">
    <property type="term" value="F:ATP binding"/>
    <property type="evidence" value="ECO:0007669"/>
    <property type="project" value="UniProtKB-UniRule"/>
</dbReference>
<evidence type="ECO:0000256" key="5">
    <source>
        <dbReference type="HAMAP-Rule" id="MF_01928"/>
    </source>
</evidence>
<feature type="binding site" evidence="5">
    <location>
        <begin position="173"/>
        <end position="176"/>
    </location>
    <ligand>
        <name>ATP</name>
        <dbReference type="ChEBI" id="CHEBI:30616"/>
    </ligand>
</feature>
<evidence type="ECO:0000313" key="9">
    <source>
        <dbReference type="Proteomes" id="UP000267187"/>
    </source>
</evidence>
<dbReference type="EC" id="6.3.4.18" evidence="5 6"/>
<dbReference type="InterPro" id="IPR005875">
    <property type="entry name" value="PurK"/>
</dbReference>
<keyword evidence="2 5" id="KW-0547">Nucleotide-binding</keyword>
<comment type="caution">
    <text evidence="8">The sequence shown here is derived from an EMBL/GenBank/DDBJ whole genome shotgun (WGS) entry which is preliminary data.</text>
</comment>
<dbReference type="HAMAP" id="MF_01928">
    <property type="entry name" value="PurK"/>
    <property type="match status" value="1"/>
</dbReference>
<feature type="domain" description="ATP-grasp" evidence="7">
    <location>
        <begin position="102"/>
        <end position="286"/>
    </location>
</feature>
<dbReference type="SUPFAM" id="SSF56059">
    <property type="entry name" value="Glutathione synthetase ATP-binding domain-like"/>
    <property type="match status" value="1"/>
</dbReference>
<evidence type="ECO:0000259" key="7">
    <source>
        <dbReference type="PROSITE" id="PS50975"/>
    </source>
</evidence>
<dbReference type="Gene3D" id="3.30.470.20">
    <property type="entry name" value="ATP-grasp fold, B domain"/>
    <property type="match status" value="1"/>
</dbReference>
<comment type="pathway">
    <text evidence="5 6">Purine metabolism; IMP biosynthesis via de novo pathway; 5-amino-1-(5-phospho-D-ribosyl)imidazole-4-carboxylate from 5-amino-1-(5-phospho-D-ribosyl)imidazole (N5-CAIR route): step 1/2.</text>
</comment>
<evidence type="ECO:0000256" key="4">
    <source>
        <dbReference type="ARBA" id="ARBA00022840"/>
    </source>
</evidence>
<comment type="function">
    <text evidence="6">Catalyzes the ATP-dependent conversion of 5-aminoimidazole ribonucleotide (AIR) and HCO(3)- to N5-carboxyaminoimidazole ribonucleotide (N5-CAIR).</text>
</comment>
<dbReference type="GO" id="GO:0046872">
    <property type="term" value="F:metal ion binding"/>
    <property type="evidence" value="ECO:0007669"/>
    <property type="project" value="InterPro"/>
</dbReference>
<dbReference type="Pfam" id="PF22660">
    <property type="entry name" value="RS_preATP-grasp-like"/>
    <property type="match status" value="1"/>
</dbReference>
<dbReference type="AlphaFoldDB" id="A0A3M0A7Z4"/>
<keyword evidence="9" id="KW-1185">Reference proteome</keyword>
<dbReference type="InterPro" id="IPR013815">
    <property type="entry name" value="ATP_grasp_subdomain_1"/>
</dbReference>
<organism evidence="8 9">
    <name type="scientific">Umboniibacter marinipuniceus</name>
    <dbReference type="NCBI Taxonomy" id="569599"/>
    <lineage>
        <taxon>Bacteria</taxon>
        <taxon>Pseudomonadati</taxon>
        <taxon>Pseudomonadota</taxon>
        <taxon>Gammaproteobacteria</taxon>
        <taxon>Cellvibrionales</taxon>
        <taxon>Cellvibrionaceae</taxon>
        <taxon>Umboniibacter</taxon>
    </lineage>
</organism>
<dbReference type="GO" id="GO:0034028">
    <property type="term" value="F:5-(carboxyamino)imidazole ribonucleotide synthase activity"/>
    <property type="evidence" value="ECO:0007669"/>
    <property type="project" value="UniProtKB-UniRule"/>
</dbReference>
<dbReference type="GO" id="GO:0006189">
    <property type="term" value="P:'de novo' IMP biosynthetic process"/>
    <property type="evidence" value="ECO:0007669"/>
    <property type="project" value="UniProtKB-UniRule"/>
</dbReference>
<dbReference type="Pfam" id="PF02222">
    <property type="entry name" value="ATP-grasp"/>
    <property type="match status" value="1"/>
</dbReference>
<dbReference type="InterPro" id="IPR011054">
    <property type="entry name" value="Rudment_hybrid_motif"/>
</dbReference>
<dbReference type="EMBL" id="REFJ01000002">
    <property type="protein sequence ID" value="RMA81281.1"/>
    <property type="molecule type" value="Genomic_DNA"/>
</dbReference>
<keyword evidence="4 5" id="KW-0067">ATP-binding</keyword>
<protein>
    <recommendedName>
        <fullName evidence="5 6">N5-carboxyaminoimidazole ribonucleotide synthase</fullName>
        <shortName evidence="5 6">N5-CAIR synthase</shortName>
        <ecNumber evidence="5 6">6.3.4.18</ecNumber>
    </recommendedName>
    <alternativeName>
        <fullName evidence="5 6">5-(carboxyamino)imidazole ribonucleotide synthetase</fullName>
    </alternativeName>
</protein>
<dbReference type="OrthoDB" id="9804625at2"/>
<dbReference type="GO" id="GO:0004638">
    <property type="term" value="F:phosphoribosylaminoimidazole carboxylase activity"/>
    <property type="evidence" value="ECO:0007669"/>
    <property type="project" value="InterPro"/>
</dbReference>
<name>A0A3M0A7Z4_9GAMM</name>
<evidence type="ECO:0000313" key="8">
    <source>
        <dbReference type="EMBL" id="RMA81281.1"/>
    </source>
</evidence>
<dbReference type="RefSeq" id="WP_121876430.1">
    <property type="nucleotide sequence ID" value="NZ_REFJ01000002.1"/>
</dbReference>
<comment type="function">
    <text evidence="5">Catalyzes the ATP-dependent conversion of 5-aminoimidazole ribonucleotide (AIR) and HCO(3)(-) to N5-carboxyaminoimidazole ribonucleotide (N5-CAIR).</text>
</comment>
<dbReference type="Gene3D" id="3.40.50.20">
    <property type="match status" value="1"/>
</dbReference>
<dbReference type="NCBIfam" id="NF004679">
    <property type="entry name" value="PRK06019.1-5"/>
    <property type="match status" value="1"/>
</dbReference>
<dbReference type="UniPathway" id="UPA00074">
    <property type="reaction ID" value="UER00942"/>
</dbReference>
<dbReference type="Proteomes" id="UP000267187">
    <property type="component" value="Unassembled WGS sequence"/>
</dbReference>
<dbReference type="PANTHER" id="PTHR11609">
    <property type="entry name" value="PURINE BIOSYNTHESIS PROTEIN 6/7, PUR6/7"/>
    <property type="match status" value="1"/>
</dbReference>
<feature type="binding site" evidence="5">
    <location>
        <position position="138"/>
    </location>
    <ligand>
        <name>ATP</name>
        <dbReference type="ChEBI" id="CHEBI:30616"/>
    </ligand>
</feature>
<comment type="subunit">
    <text evidence="5 6">Homodimer.</text>
</comment>
<dbReference type="InterPro" id="IPR011761">
    <property type="entry name" value="ATP-grasp"/>
</dbReference>
<dbReference type="NCBIfam" id="TIGR01161">
    <property type="entry name" value="purK"/>
    <property type="match status" value="1"/>
</dbReference>
<dbReference type="PROSITE" id="PS50975">
    <property type="entry name" value="ATP_GRASP"/>
    <property type="match status" value="1"/>
</dbReference>
<feature type="binding site" evidence="5">
    <location>
        <begin position="143"/>
        <end position="149"/>
    </location>
    <ligand>
        <name>ATP</name>
        <dbReference type="ChEBI" id="CHEBI:30616"/>
    </ligand>
</feature>
<gene>
    <name evidence="5 6" type="primary">purK</name>
    <name evidence="8" type="ORF">DFR27_1090</name>
</gene>
<evidence type="ECO:0000256" key="3">
    <source>
        <dbReference type="ARBA" id="ARBA00022755"/>
    </source>
</evidence>
<dbReference type="InterPro" id="IPR003135">
    <property type="entry name" value="ATP-grasp_carboxylate-amine"/>
</dbReference>
<dbReference type="FunFam" id="3.30.1490.20:FF:000015">
    <property type="entry name" value="N5-carboxyaminoimidazole ribonucleotide synthase"/>
    <property type="match status" value="1"/>
</dbReference>
<comment type="similarity">
    <text evidence="5 6">Belongs to the PurK/PurT family.</text>
</comment>
<feature type="binding site" evidence="5">
    <location>
        <position position="181"/>
    </location>
    <ligand>
        <name>ATP</name>
        <dbReference type="ChEBI" id="CHEBI:30616"/>
    </ligand>
</feature>
<dbReference type="InterPro" id="IPR054350">
    <property type="entry name" value="PurT/PurK_preATP-grasp"/>
</dbReference>
<dbReference type="InterPro" id="IPR016185">
    <property type="entry name" value="PreATP-grasp_dom_sf"/>
</dbReference>